<dbReference type="AlphaFoldDB" id="A0AAE1DIQ1"/>
<sequence length="129" mass="14511">MKIPINSTNSMFESMVYARKKQRSSNSDVQTCSDLLRQRGYQEPSVGLTRVSTDRTHQGGSRYYTTCGAETGSTEKLLFSEVSGRYICVLCHAMRYSTDKTCSRSREVCGQARYHFQSEDGFSTAKTST</sequence>
<dbReference type="Proteomes" id="UP001283361">
    <property type="component" value="Unassembled WGS sequence"/>
</dbReference>
<evidence type="ECO:0000313" key="1">
    <source>
        <dbReference type="EMBL" id="KAK3770878.1"/>
    </source>
</evidence>
<dbReference type="EMBL" id="JAWDGP010003786">
    <property type="protein sequence ID" value="KAK3770878.1"/>
    <property type="molecule type" value="Genomic_DNA"/>
</dbReference>
<name>A0AAE1DIQ1_9GAST</name>
<protein>
    <submittedName>
        <fullName evidence="1">Uncharacterized protein</fullName>
    </submittedName>
</protein>
<proteinExistence type="predicted"/>
<gene>
    <name evidence="1" type="ORF">RRG08_036478</name>
</gene>
<organism evidence="1 2">
    <name type="scientific">Elysia crispata</name>
    <name type="common">lettuce slug</name>
    <dbReference type="NCBI Taxonomy" id="231223"/>
    <lineage>
        <taxon>Eukaryota</taxon>
        <taxon>Metazoa</taxon>
        <taxon>Spiralia</taxon>
        <taxon>Lophotrochozoa</taxon>
        <taxon>Mollusca</taxon>
        <taxon>Gastropoda</taxon>
        <taxon>Heterobranchia</taxon>
        <taxon>Euthyneura</taxon>
        <taxon>Panpulmonata</taxon>
        <taxon>Sacoglossa</taxon>
        <taxon>Placobranchoidea</taxon>
        <taxon>Plakobranchidae</taxon>
        <taxon>Elysia</taxon>
    </lineage>
</organism>
<evidence type="ECO:0000313" key="2">
    <source>
        <dbReference type="Proteomes" id="UP001283361"/>
    </source>
</evidence>
<reference evidence="1" key="1">
    <citation type="journal article" date="2023" name="G3 (Bethesda)">
        <title>A reference genome for the long-term kleptoplast-retaining sea slug Elysia crispata morphotype clarki.</title>
        <authorList>
            <person name="Eastman K.E."/>
            <person name="Pendleton A.L."/>
            <person name="Shaikh M.A."/>
            <person name="Suttiyut T."/>
            <person name="Ogas R."/>
            <person name="Tomko P."/>
            <person name="Gavelis G."/>
            <person name="Widhalm J.R."/>
            <person name="Wisecaver J.H."/>
        </authorList>
    </citation>
    <scope>NUCLEOTIDE SEQUENCE</scope>
    <source>
        <strain evidence="1">ECLA1</strain>
    </source>
</reference>
<accession>A0AAE1DIQ1</accession>
<keyword evidence="2" id="KW-1185">Reference proteome</keyword>
<comment type="caution">
    <text evidence="1">The sequence shown here is derived from an EMBL/GenBank/DDBJ whole genome shotgun (WGS) entry which is preliminary data.</text>
</comment>